<proteinExistence type="predicted"/>
<protein>
    <submittedName>
        <fullName evidence="1">Head-tail connector protein</fullName>
    </submittedName>
</protein>
<sequence>MVAAFRSGHFVLGIDVDGDVSHPVRGANSIKVSIRSNDLDIRMPLRGVFHQIGTNFRGDILFAIFLDRLPCGVMPRQIDRIHQATAALLNHIVLNTECREDQIFHSWANAVRLLQDTGGAEATYVEISFVNLSVEVAPVEGFPQSVSRFVEELSHLFNAIRLRIASSEPEPLHRRTGHRPV</sequence>
<reference evidence="1" key="1">
    <citation type="journal article" date="2015" name="Front. Microbiol.">
        <title>Combining genomic sequencing methods to explore viral diversity and reveal potential virus-host interactions.</title>
        <authorList>
            <person name="Chow C.E."/>
            <person name="Winget D.M."/>
            <person name="White R.A.III."/>
            <person name="Hallam S.J."/>
            <person name="Suttle C.A."/>
        </authorList>
    </citation>
    <scope>NUCLEOTIDE SEQUENCE</scope>
    <source>
        <strain evidence="1">Oxic1_1</strain>
    </source>
</reference>
<dbReference type="EMBL" id="KR029596">
    <property type="protein sequence ID" value="AKH47545.1"/>
    <property type="molecule type" value="Genomic_DNA"/>
</dbReference>
<evidence type="ECO:0000313" key="1">
    <source>
        <dbReference type="EMBL" id="AKH47545.1"/>
    </source>
</evidence>
<accession>A0A0F7L6N5</accession>
<name>A0A0F7L6N5_9VIRU</name>
<organism evidence="1">
    <name type="scientific">uncultured marine virus</name>
    <dbReference type="NCBI Taxonomy" id="186617"/>
    <lineage>
        <taxon>Viruses</taxon>
        <taxon>environmental samples</taxon>
    </lineage>
</organism>
<reference evidence="1" key="2">
    <citation type="submission" date="2015-03" db="EMBL/GenBank/DDBJ databases">
        <authorList>
            <person name="Chow C.-E.T."/>
            <person name="Winget D.M."/>
            <person name="White R.A.III."/>
            <person name="Hallam S.J."/>
            <person name="Suttle C.A."/>
        </authorList>
    </citation>
    <scope>NUCLEOTIDE SEQUENCE</scope>
    <source>
        <strain evidence="1">Oxic1_1</strain>
    </source>
</reference>